<organism evidence="1 2">
    <name type="scientific">Pandoraea terrae</name>
    <dbReference type="NCBI Taxonomy" id="1537710"/>
    <lineage>
        <taxon>Bacteria</taxon>
        <taxon>Pseudomonadati</taxon>
        <taxon>Pseudomonadota</taxon>
        <taxon>Betaproteobacteria</taxon>
        <taxon>Burkholderiales</taxon>
        <taxon>Burkholderiaceae</taxon>
        <taxon>Pandoraea</taxon>
    </lineage>
</organism>
<name>A0A5E4XCJ8_9BURK</name>
<keyword evidence="2" id="KW-1185">Reference proteome</keyword>
<evidence type="ECO:0000313" key="1">
    <source>
        <dbReference type="EMBL" id="VVE33922.1"/>
    </source>
</evidence>
<reference evidence="1 2" key="1">
    <citation type="submission" date="2019-08" db="EMBL/GenBank/DDBJ databases">
        <authorList>
            <person name="Peeters C."/>
        </authorList>
    </citation>
    <scope>NUCLEOTIDE SEQUENCE [LARGE SCALE GENOMIC DNA]</scope>
    <source>
        <strain evidence="1 2">LMG 30175</strain>
    </source>
</reference>
<gene>
    <name evidence="1" type="ORF">PTE30175_03703</name>
</gene>
<dbReference type="Proteomes" id="UP000414233">
    <property type="component" value="Unassembled WGS sequence"/>
</dbReference>
<proteinExistence type="predicted"/>
<dbReference type="AlphaFoldDB" id="A0A5E4XCJ8"/>
<sequence>MLTRTKYIISNTSSMRFLSALRVLNAKQGTVPDPLKPGFDERVFRERYLALADGSPEDHSAGVLGVLVGSRMSRIFATLNELRVQTRRCSLEEVARTVAAFLESQQLRLFSEHWDSFASRDIITMESLRTSRTATDASGNRFTPPEVMEASFDGVRHILREAFDGGGFGEGGDGNVDLESAIGFTIRLGSLIETLRYQWHSVVWTGAYAQVHPMPPNDYLLDMRHAPLARLALVDIQRRNGLMARDVAECSKLLSVREVSARRVLKLERQQEGFALSVAEIRDLDDVVQKVAVELSAVYMGLIESHAVFFLDEPHPLVDGATFREVIDAWFLLALLCHQIELMYADGASRTEGLEPIRLSRAELVSRFVQVLNVDSSISEAIVSAFNYGGKHQTLWSRPLLSVGDELFLLRWPFQATHLMRLVSEWAKLDKRKAAVFSEKGHRYEEVVSTVLKSISLFPTQAIEFKPMKHRLQVEGKTDDGRDVGDVDCAFVVEDTLFILECRAVPHPAEPFEFWLVKKELEGKVEQVLRKKRFLESNPEVVQKWLSECGRMSSATISRVVALVVSNSYLLEGEQRCEPYFVHLDTVFNLLLTGGATFGVGVDEGGQEKSILVDRRMQFATVSDAIVASLKAPAKAEAFKMMVSNRQATVPKFDEADASGVILGPVLEVPEDPGQLYELMQKCSFAPHMESIAD</sequence>
<dbReference type="EMBL" id="CABPRZ010000016">
    <property type="protein sequence ID" value="VVE33922.1"/>
    <property type="molecule type" value="Genomic_DNA"/>
</dbReference>
<protein>
    <submittedName>
        <fullName evidence="1">Uncharacterized protein</fullName>
    </submittedName>
</protein>
<evidence type="ECO:0000313" key="2">
    <source>
        <dbReference type="Proteomes" id="UP000414233"/>
    </source>
</evidence>
<accession>A0A5E4XCJ8</accession>